<name>A0ABP0PQU6_9DINO</name>
<evidence type="ECO:0000313" key="3">
    <source>
        <dbReference type="Proteomes" id="UP001642484"/>
    </source>
</evidence>
<keyword evidence="3" id="KW-1185">Reference proteome</keyword>
<sequence>MEPFFDDELYEDDAWEEQSFLWDDPQDFDEEQLEPENESGTPLGSAGPREDDDESDSSLSVTTPPSLWLCLRCGSSRWELVDGVYFCRQCR</sequence>
<feature type="non-terminal residue" evidence="2">
    <location>
        <position position="91"/>
    </location>
</feature>
<dbReference type="Proteomes" id="UP001642484">
    <property type="component" value="Unassembled WGS sequence"/>
</dbReference>
<feature type="region of interest" description="Disordered" evidence="1">
    <location>
        <begin position="24"/>
        <end position="64"/>
    </location>
</feature>
<evidence type="ECO:0000256" key="1">
    <source>
        <dbReference type="SAM" id="MobiDB-lite"/>
    </source>
</evidence>
<proteinExistence type="predicted"/>
<organism evidence="2 3">
    <name type="scientific">Durusdinium trenchii</name>
    <dbReference type="NCBI Taxonomy" id="1381693"/>
    <lineage>
        <taxon>Eukaryota</taxon>
        <taxon>Sar</taxon>
        <taxon>Alveolata</taxon>
        <taxon>Dinophyceae</taxon>
        <taxon>Suessiales</taxon>
        <taxon>Symbiodiniaceae</taxon>
        <taxon>Durusdinium</taxon>
    </lineage>
</organism>
<feature type="compositionally biased region" description="Acidic residues" evidence="1">
    <location>
        <begin position="24"/>
        <end position="37"/>
    </location>
</feature>
<reference evidence="2 3" key="1">
    <citation type="submission" date="2024-02" db="EMBL/GenBank/DDBJ databases">
        <authorList>
            <person name="Chen Y."/>
            <person name="Shah S."/>
            <person name="Dougan E. K."/>
            <person name="Thang M."/>
            <person name="Chan C."/>
        </authorList>
    </citation>
    <scope>NUCLEOTIDE SEQUENCE [LARGE SCALE GENOMIC DNA]</scope>
</reference>
<protein>
    <submittedName>
        <fullName evidence="2">Uncharacterized protein</fullName>
    </submittedName>
</protein>
<dbReference type="EMBL" id="CAXAMN010023469">
    <property type="protein sequence ID" value="CAK9077813.1"/>
    <property type="molecule type" value="Genomic_DNA"/>
</dbReference>
<accession>A0ABP0PQU6</accession>
<evidence type="ECO:0000313" key="2">
    <source>
        <dbReference type="EMBL" id="CAK9077813.1"/>
    </source>
</evidence>
<comment type="caution">
    <text evidence="2">The sequence shown here is derived from an EMBL/GenBank/DDBJ whole genome shotgun (WGS) entry which is preliminary data.</text>
</comment>
<gene>
    <name evidence="2" type="ORF">CCMP2556_LOCUS38339</name>
</gene>